<evidence type="ECO:0000313" key="3">
    <source>
        <dbReference type="Proteomes" id="UP000887116"/>
    </source>
</evidence>
<evidence type="ECO:0000313" key="2">
    <source>
        <dbReference type="EMBL" id="GFQ93314.1"/>
    </source>
</evidence>
<dbReference type="Proteomes" id="UP000887116">
    <property type="component" value="Unassembled WGS sequence"/>
</dbReference>
<dbReference type="EMBL" id="BMAO01014176">
    <property type="protein sequence ID" value="GFQ93314.1"/>
    <property type="molecule type" value="Genomic_DNA"/>
</dbReference>
<sequence length="70" mass="7831">MLRLTSGDPFNKRKVKEQPSGHLDCSPTDGNCRVPYGSPAFPIFEIPQVRHLSTFDFLLENLEALKKGGE</sequence>
<name>A0A8X6G370_TRICU</name>
<evidence type="ECO:0000256" key="1">
    <source>
        <dbReference type="SAM" id="MobiDB-lite"/>
    </source>
</evidence>
<accession>A0A8X6G370</accession>
<reference evidence="2" key="1">
    <citation type="submission" date="2020-07" db="EMBL/GenBank/DDBJ databases">
        <title>Multicomponent nature underlies the extraordinary mechanical properties of spider dragline silk.</title>
        <authorList>
            <person name="Kono N."/>
            <person name="Nakamura H."/>
            <person name="Mori M."/>
            <person name="Yoshida Y."/>
            <person name="Ohtoshi R."/>
            <person name="Malay A.D."/>
            <person name="Moran D.A.P."/>
            <person name="Tomita M."/>
            <person name="Numata K."/>
            <person name="Arakawa K."/>
        </authorList>
    </citation>
    <scope>NUCLEOTIDE SEQUENCE</scope>
</reference>
<dbReference type="OrthoDB" id="10438921at2759"/>
<protein>
    <submittedName>
        <fullName evidence="2">Uncharacterized protein</fullName>
    </submittedName>
</protein>
<keyword evidence="3" id="KW-1185">Reference proteome</keyword>
<gene>
    <name evidence="2" type="ORF">TNCT_66571</name>
</gene>
<comment type="caution">
    <text evidence="2">The sequence shown here is derived from an EMBL/GenBank/DDBJ whole genome shotgun (WGS) entry which is preliminary data.</text>
</comment>
<proteinExistence type="predicted"/>
<feature type="region of interest" description="Disordered" evidence="1">
    <location>
        <begin position="1"/>
        <end position="28"/>
    </location>
</feature>
<organism evidence="2 3">
    <name type="scientific">Trichonephila clavata</name>
    <name type="common">Joro spider</name>
    <name type="synonym">Nephila clavata</name>
    <dbReference type="NCBI Taxonomy" id="2740835"/>
    <lineage>
        <taxon>Eukaryota</taxon>
        <taxon>Metazoa</taxon>
        <taxon>Ecdysozoa</taxon>
        <taxon>Arthropoda</taxon>
        <taxon>Chelicerata</taxon>
        <taxon>Arachnida</taxon>
        <taxon>Araneae</taxon>
        <taxon>Araneomorphae</taxon>
        <taxon>Entelegynae</taxon>
        <taxon>Araneoidea</taxon>
        <taxon>Nephilidae</taxon>
        <taxon>Trichonephila</taxon>
    </lineage>
</organism>
<dbReference type="AlphaFoldDB" id="A0A8X6G370"/>